<gene>
    <name evidence="1" type="ORF">An02g02570</name>
</gene>
<dbReference type="KEGG" id="ang:An02g02570"/>
<organism evidence="1">
    <name type="scientific">Aspergillus niger</name>
    <dbReference type="NCBI Taxonomy" id="5061"/>
    <lineage>
        <taxon>Eukaryota</taxon>
        <taxon>Fungi</taxon>
        <taxon>Dikarya</taxon>
        <taxon>Ascomycota</taxon>
        <taxon>Pezizomycotina</taxon>
        <taxon>Eurotiomycetes</taxon>
        <taxon>Eurotiomycetidae</taxon>
        <taxon>Eurotiales</taxon>
        <taxon>Aspergillaceae</taxon>
        <taxon>Aspergillus</taxon>
        <taxon>Aspergillus subgen. Circumdati</taxon>
    </lineage>
</organism>
<reference evidence="1" key="2">
    <citation type="submission" date="2025-08" db="UniProtKB">
        <authorList>
            <consortium name="RefSeq"/>
        </authorList>
    </citation>
    <scope>IDENTIFICATION</scope>
</reference>
<evidence type="ECO:0000313" key="1">
    <source>
        <dbReference type="RefSeq" id="XP_059599922.1"/>
    </source>
</evidence>
<sequence length="72" mass="8148">MAPVASAQETRDYTSVFKQWNELGRRGECIAKSLSSAHLILPRNCLPLVAPRGEYPYPYHDFHTWKGVSGGW</sequence>
<proteinExistence type="predicted"/>
<name>A0AAJ8BLL0_ASPNG</name>
<protein>
    <submittedName>
        <fullName evidence="1">Uncharacterized protein</fullName>
    </submittedName>
</protein>
<reference evidence="1" key="1">
    <citation type="submission" date="2025-02" db="EMBL/GenBank/DDBJ databases">
        <authorList>
            <consortium name="NCBI Genome Project"/>
        </authorList>
    </citation>
    <scope>NUCLEOTIDE SEQUENCE</scope>
</reference>
<dbReference type="VEuPathDB" id="FungiDB:An02g02570"/>
<dbReference type="AlphaFoldDB" id="A0AAJ8BLL0"/>
<dbReference type="GeneID" id="84590256"/>
<dbReference type="RefSeq" id="XP_059599922.1">
    <property type="nucleotide sequence ID" value="XM_059746139.1"/>
</dbReference>
<accession>A0AAJ8BLL0</accession>